<evidence type="ECO:0000313" key="2">
    <source>
        <dbReference type="Proteomes" id="UP000188268"/>
    </source>
</evidence>
<comment type="caution">
    <text evidence="1">The sequence shown here is derived from an EMBL/GenBank/DDBJ whole genome shotgun (WGS) entry which is preliminary data.</text>
</comment>
<sequence>MNTAGDSEIKIESIKDLSKPEPNIEGSLLSSATLPFAFGGGSRAE</sequence>
<name>A0A1R3GPQ6_COCAP</name>
<proteinExistence type="predicted"/>
<evidence type="ECO:0000313" key="1">
    <source>
        <dbReference type="EMBL" id="OMO60052.1"/>
    </source>
</evidence>
<accession>A0A1R3GPQ6</accession>
<keyword evidence="2" id="KW-1185">Reference proteome</keyword>
<reference evidence="1 2" key="1">
    <citation type="submission" date="2013-09" db="EMBL/GenBank/DDBJ databases">
        <title>Corchorus capsularis genome sequencing.</title>
        <authorList>
            <person name="Alam M."/>
            <person name="Haque M.S."/>
            <person name="Islam M.S."/>
            <person name="Emdad E.M."/>
            <person name="Islam M.M."/>
            <person name="Ahmed B."/>
            <person name="Halim A."/>
            <person name="Hossen Q.M.M."/>
            <person name="Hossain M.Z."/>
            <person name="Ahmed R."/>
            <person name="Khan M.M."/>
            <person name="Islam R."/>
            <person name="Rashid M.M."/>
            <person name="Khan S.A."/>
            <person name="Rahman M.S."/>
            <person name="Alam M."/>
        </authorList>
    </citation>
    <scope>NUCLEOTIDE SEQUENCE [LARGE SCALE GENOMIC DNA]</scope>
    <source>
        <strain evidence="2">cv. CVL-1</strain>
        <tissue evidence="1">Whole seedling</tissue>
    </source>
</reference>
<dbReference type="Proteomes" id="UP000188268">
    <property type="component" value="Unassembled WGS sequence"/>
</dbReference>
<dbReference type="Gramene" id="OMO60052">
    <property type="protein sequence ID" value="OMO60052"/>
    <property type="gene ID" value="CCACVL1_24440"/>
</dbReference>
<dbReference type="EMBL" id="AWWV01013776">
    <property type="protein sequence ID" value="OMO60052.1"/>
    <property type="molecule type" value="Genomic_DNA"/>
</dbReference>
<dbReference type="AlphaFoldDB" id="A0A1R3GPQ6"/>
<organism evidence="1 2">
    <name type="scientific">Corchorus capsularis</name>
    <name type="common">Jute</name>
    <dbReference type="NCBI Taxonomy" id="210143"/>
    <lineage>
        <taxon>Eukaryota</taxon>
        <taxon>Viridiplantae</taxon>
        <taxon>Streptophyta</taxon>
        <taxon>Embryophyta</taxon>
        <taxon>Tracheophyta</taxon>
        <taxon>Spermatophyta</taxon>
        <taxon>Magnoliopsida</taxon>
        <taxon>eudicotyledons</taxon>
        <taxon>Gunneridae</taxon>
        <taxon>Pentapetalae</taxon>
        <taxon>rosids</taxon>
        <taxon>malvids</taxon>
        <taxon>Malvales</taxon>
        <taxon>Malvaceae</taxon>
        <taxon>Grewioideae</taxon>
        <taxon>Apeibeae</taxon>
        <taxon>Corchorus</taxon>
    </lineage>
</organism>
<protein>
    <submittedName>
        <fullName evidence="1">Uncharacterized protein</fullName>
    </submittedName>
</protein>
<gene>
    <name evidence="1" type="ORF">CCACVL1_24440</name>
</gene>